<dbReference type="PANTHER" id="PTHR48083">
    <property type="entry name" value="MEDIUM-CHAIN SPECIFIC ACYL-COA DEHYDROGENASE, MITOCHONDRIAL-RELATED"/>
    <property type="match status" value="1"/>
</dbReference>
<evidence type="ECO:0000259" key="4">
    <source>
        <dbReference type="Pfam" id="PF08028"/>
    </source>
</evidence>
<dbReference type="Pfam" id="PF02771">
    <property type="entry name" value="Acyl-CoA_dh_N"/>
    <property type="match status" value="1"/>
</dbReference>
<evidence type="ECO:0000256" key="1">
    <source>
        <dbReference type="ARBA" id="ARBA00023002"/>
    </source>
</evidence>
<dbReference type="Gene3D" id="2.40.110.10">
    <property type="entry name" value="Butyryl-CoA Dehydrogenase, subunit A, domain 2"/>
    <property type="match status" value="1"/>
</dbReference>
<dbReference type="InterPro" id="IPR037069">
    <property type="entry name" value="AcylCoA_DH/ox_N_sf"/>
</dbReference>
<name>A0A6J4HCE8_9ACTN</name>
<gene>
    <name evidence="5" type="ORF">AVDCRST_MAG57-433</name>
</gene>
<dbReference type="Gene3D" id="1.10.540.10">
    <property type="entry name" value="Acyl-CoA dehydrogenase/oxidase, N-terminal domain"/>
    <property type="match status" value="1"/>
</dbReference>
<dbReference type="Gene3D" id="1.20.140.10">
    <property type="entry name" value="Butyryl-CoA Dehydrogenase, subunit A, domain 3"/>
    <property type="match status" value="1"/>
</dbReference>
<evidence type="ECO:0000256" key="2">
    <source>
        <dbReference type="ARBA" id="ARBA00049661"/>
    </source>
</evidence>
<dbReference type="InterPro" id="IPR046373">
    <property type="entry name" value="Acyl-CoA_Oxase/DH_mid-dom_sf"/>
</dbReference>
<dbReference type="GO" id="GO:0003995">
    <property type="term" value="F:acyl-CoA dehydrogenase activity"/>
    <property type="evidence" value="ECO:0007669"/>
    <property type="project" value="TreeGrafter"/>
</dbReference>
<protein>
    <recommendedName>
        <fullName evidence="6">Acyl-CoA dehydrogenase</fullName>
    </recommendedName>
</protein>
<dbReference type="EMBL" id="CADCTI010000040">
    <property type="protein sequence ID" value="CAA9217694.1"/>
    <property type="molecule type" value="Genomic_DNA"/>
</dbReference>
<dbReference type="Pfam" id="PF08028">
    <property type="entry name" value="Acyl-CoA_dh_2"/>
    <property type="match status" value="1"/>
</dbReference>
<dbReference type="InterPro" id="IPR009100">
    <property type="entry name" value="AcylCoA_DH/oxidase_NM_dom_sf"/>
</dbReference>
<dbReference type="GO" id="GO:0050660">
    <property type="term" value="F:flavin adenine dinucleotide binding"/>
    <property type="evidence" value="ECO:0007669"/>
    <property type="project" value="InterPro"/>
</dbReference>
<reference evidence="5" key="1">
    <citation type="submission" date="2020-02" db="EMBL/GenBank/DDBJ databases">
        <authorList>
            <person name="Meier V. D."/>
        </authorList>
    </citation>
    <scope>NUCLEOTIDE SEQUENCE</scope>
    <source>
        <strain evidence="5">AVDCRST_MAG57</strain>
    </source>
</reference>
<evidence type="ECO:0008006" key="6">
    <source>
        <dbReference type="Google" id="ProtNLM"/>
    </source>
</evidence>
<dbReference type="InterPro" id="IPR013107">
    <property type="entry name" value="Acyl-CoA_DH_C"/>
</dbReference>
<dbReference type="SUPFAM" id="SSF56645">
    <property type="entry name" value="Acyl-CoA dehydrogenase NM domain-like"/>
    <property type="match status" value="1"/>
</dbReference>
<dbReference type="GO" id="GO:0033539">
    <property type="term" value="P:fatty acid beta-oxidation using acyl-CoA dehydrogenase"/>
    <property type="evidence" value="ECO:0007669"/>
    <property type="project" value="TreeGrafter"/>
</dbReference>
<organism evidence="5">
    <name type="scientific">uncultured Blastococcus sp</name>
    <dbReference type="NCBI Taxonomy" id="217144"/>
    <lineage>
        <taxon>Bacteria</taxon>
        <taxon>Bacillati</taxon>
        <taxon>Actinomycetota</taxon>
        <taxon>Actinomycetes</taxon>
        <taxon>Geodermatophilales</taxon>
        <taxon>Geodermatophilaceae</taxon>
        <taxon>Blastococcus</taxon>
        <taxon>environmental samples</taxon>
    </lineage>
</organism>
<dbReference type="GO" id="GO:0005737">
    <property type="term" value="C:cytoplasm"/>
    <property type="evidence" value="ECO:0007669"/>
    <property type="project" value="TreeGrafter"/>
</dbReference>
<proteinExistence type="inferred from homology"/>
<evidence type="ECO:0000259" key="3">
    <source>
        <dbReference type="Pfam" id="PF02771"/>
    </source>
</evidence>
<evidence type="ECO:0000313" key="5">
    <source>
        <dbReference type="EMBL" id="CAA9217694.1"/>
    </source>
</evidence>
<feature type="domain" description="Acyl-CoA dehydrogenase C-terminal" evidence="4">
    <location>
        <begin position="250"/>
        <end position="381"/>
    </location>
</feature>
<dbReference type="InterPro" id="IPR036250">
    <property type="entry name" value="AcylCo_DH-like_C"/>
</dbReference>
<sequence length="402" mass="44303">MTIAEILDESTTQLSRAVLLDRARELGELAWSRREETERDRLLPDEVIEALHASGLAKLANQRRWGGAEADPMTLLDVGREIARGSASLGWIYSITSFHTWYMAFTSEQLQQDVYGSDPDTLIADSFAPVGRIERVSDGYLVSGEWRFASGIEWSGWVSVGGIAEPPEGGEPNQLMFFLPRAEVTVRDDWNTLGLRGTASRAVKVEKAFVPDHRAFALGRIAGPGGRGPIAEQHPLWRVPLMTMQGLAVTTAVTGIAQRVIEEFTAVTKKRVRWLEPGAQQREAPSAQLALASAGTQWDALWALAQKYAQEGWDAAVEGEWAISDEERAKYFSWRAYIARSSVELSDELYLASGALALFDGHPLQQLFRDVHAAGVHVGTDRGDAYTSRGRVAMGFPGHPFH</sequence>
<dbReference type="GO" id="GO:0016712">
    <property type="term" value="F:oxidoreductase activity, acting on paired donors, with incorporation or reduction of molecular oxygen, reduced flavin or flavoprotein as one donor, and incorporation of one atom of oxygen"/>
    <property type="evidence" value="ECO:0007669"/>
    <property type="project" value="TreeGrafter"/>
</dbReference>
<dbReference type="AlphaFoldDB" id="A0A6J4HCE8"/>
<dbReference type="PANTHER" id="PTHR48083:SF19">
    <property type="entry name" value="FLAVIN-DEPENDENT MONOOXYGENASE, OXYGENASE SUBUNIT HSAA"/>
    <property type="match status" value="1"/>
</dbReference>
<dbReference type="InterPro" id="IPR050741">
    <property type="entry name" value="Acyl-CoA_dehydrogenase"/>
</dbReference>
<feature type="domain" description="Acyl-CoA dehydrogenase/oxidase N-terminal" evidence="3">
    <location>
        <begin position="33"/>
        <end position="112"/>
    </location>
</feature>
<comment type="similarity">
    <text evidence="2">Belongs to the HpaH/HsaA monooxygenase family.</text>
</comment>
<dbReference type="SUPFAM" id="SSF47203">
    <property type="entry name" value="Acyl-CoA dehydrogenase C-terminal domain-like"/>
    <property type="match status" value="1"/>
</dbReference>
<dbReference type="InterPro" id="IPR013786">
    <property type="entry name" value="AcylCoA_DH/ox_N"/>
</dbReference>
<accession>A0A6J4HCE8</accession>
<dbReference type="PIRSF" id="PIRSF016578">
    <property type="entry name" value="HsaA"/>
    <property type="match status" value="1"/>
</dbReference>
<keyword evidence="1" id="KW-0560">Oxidoreductase</keyword>